<dbReference type="EMBL" id="FWXR01000002">
    <property type="protein sequence ID" value="SMC43501.1"/>
    <property type="molecule type" value="Genomic_DNA"/>
</dbReference>
<dbReference type="STRING" id="937218.SAMN06297251_102175"/>
<dbReference type="Proteomes" id="UP000192656">
    <property type="component" value="Unassembled WGS sequence"/>
</dbReference>
<dbReference type="OrthoDB" id="9809513at2"/>
<gene>
    <name evidence="1" type="ORF">SAMN06297251_102175</name>
</gene>
<name>A0A1W1Z5V2_9HYPH</name>
<evidence type="ECO:0000313" key="1">
    <source>
        <dbReference type="EMBL" id="SMC43501.1"/>
    </source>
</evidence>
<reference evidence="1 2" key="1">
    <citation type="submission" date="2017-04" db="EMBL/GenBank/DDBJ databases">
        <authorList>
            <person name="Afonso C.L."/>
            <person name="Miller P.J."/>
            <person name="Scott M.A."/>
            <person name="Spackman E."/>
            <person name="Goraichik I."/>
            <person name="Dimitrov K.M."/>
            <person name="Suarez D.L."/>
            <person name="Swayne D.E."/>
        </authorList>
    </citation>
    <scope>NUCLEOTIDE SEQUENCE [LARGE SCALE GENOMIC DNA]</scope>
    <source>
        <strain evidence="1 2">CGMCC 1.10972</strain>
    </source>
</reference>
<keyword evidence="2" id="KW-1185">Reference proteome</keyword>
<protein>
    <submittedName>
        <fullName evidence="1">Uncharacterized protein</fullName>
    </submittedName>
</protein>
<proteinExistence type="predicted"/>
<dbReference type="AlphaFoldDB" id="A0A1W1Z5V2"/>
<evidence type="ECO:0000313" key="2">
    <source>
        <dbReference type="Proteomes" id="UP000192656"/>
    </source>
</evidence>
<accession>A0A1W1Z5V2</accession>
<sequence>MFDLPSVELDEMIQAEKKQVALEYHSEAWADGISDGIESDILAETAITTALLELVRLHGEDQVVEMMDDLRQRVRFGEFRADRTVQ</sequence>
<organism evidence="1 2">
    <name type="scientific">Fulvimarina manganoxydans</name>
    <dbReference type="NCBI Taxonomy" id="937218"/>
    <lineage>
        <taxon>Bacteria</taxon>
        <taxon>Pseudomonadati</taxon>
        <taxon>Pseudomonadota</taxon>
        <taxon>Alphaproteobacteria</taxon>
        <taxon>Hyphomicrobiales</taxon>
        <taxon>Aurantimonadaceae</taxon>
        <taxon>Fulvimarina</taxon>
    </lineage>
</organism>